<comment type="caution">
    <text evidence="1">The sequence shown here is derived from an EMBL/GenBank/DDBJ whole genome shotgun (WGS) entry which is preliminary data.</text>
</comment>
<dbReference type="AlphaFoldDB" id="A0A7X0IIB9"/>
<evidence type="ECO:0008006" key="3">
    <source>
        <dbReference type="Google" id="ProtNLM"/>
    </source>
</evidence>
<dbReference type="Pfam" id="PF01663">
    <property type="entry name" value="Phosphodiest"/>
    <property type="match status" value="1"/>
</dbReference>
<gene>
    <name evidence="1" type="ORF">BJ992_005200</name>
</gene>
<reference evidence="1 2" key="1">
    <citation type="submission" date="2020-08" db="EMBL/GenBank/DDBJ databases">
        <title>Sequencing the genomes of 1000 actinobacteria strains.</title>
        <authorList>
            <person name="Klenk H.-P."/>
        </authorList>
    </citation>
    <scope>NUCLEOTIDE SEQUENCE [LARGE SCALE GENOMIC DNA]</scope>
    <source>
        <strain evidence="1 2">DSM 44936</strain>
    </source>
</reference>
<evidence type="ECO:0000313" key="2">
    <source>
        <dbReference type="Proteomes" id="UP000555564"/>
    </source>
</evidence>
<dbReference type="Proteomes" id="UP000555564">
    <property type="component" value="Unassembled WGS sequence"/>
</dbReference>
<organism evidence="1 2">
    <name type="scientific">Sphaerisporangium rubeum</name>
    <dbReference type="NCBI Taxonomy" id="321317"/>
    <lineage>
        <taxon>Bacteria</taxon>
        <taxon>Bacillati</taxon>
        <taxon>Actinomycetota</taxon>
        <taxon>Actinomycetes</taxon>
        <taxon>Streptosporangiales</taxon>
        <taxon>Streptosporangiaceae</taxon>
        <taxon>Sphaerisporangium</taxon>
    </lineage>
</organism>
<protein>
    <recommendedName>
        <fullName evidence="3">Alkaline phosphatase family protein</fullName>
    </recommendedName>
</protein>
<keyword evidence="2" id="KW-1185">Reference proteome</keyword>
<dbReference type="EMBL" id="JACHIU010000001">
    <property type="protein sequence ID" value="MBB6475769.1"/>
    <property type="molecule type" value="Genomic_DNA"/>
</dbReference>
<dbReference type="RefSeq" id="WP_184985342.1">
    <property type="nucleotide sequence ID" value="NZ_BAAALO010000019.1"/>
</dbReference>
<evidence type="ECO:0000313" key="1">
    <source>
        <dbReference type="EMBL" id="MBB6475769.1"/>
    </source>
</evidence>
<dbReference type="Gene3D" id="3.40.720.10">
    <property type="entry name" value="Alkaline Phosphatase, subunit A"/>
    <property type="match status" value="1"/>
</dbReference>
<dbReference type="InterPro" id="IPR002591">
    <property type="entry name" value="Phosphodiest/P_Trfase"/>
</dbReference>
<dbReference type="SUPFAM" id="SSF53649">
    <property type="entry name" value="Alkaline phosphatase-like"/>
    <property type="match status" value="1"/>
</dbReference>
<proteinExistence type="predicted"/>
<accession>A0A7X0IIB9</accession>
<name>A0A7X0IIB9_9ACTN</name>
<sequence>MRAVPGHILGTLERAGRGVVVLAVDGLSARAAAETWTAAETVVLTSTFPSTSATAWMTAVTGAAVHGHLVVGAVYRSPAEDVLVDVITGDPLAAAPRPLDTLRALPTVFEAAASRARVVVAGRELDTLTGPWVTALLRGAERGPKPDPQALDAEAGDPASLAAAVGRDVGRALAAHRDDRPLLLWIYVNLDLHLHRHGYDTRALDALRALERHALGWVERGWTVLAHSDHGHVRCVRDTALEEAWARVDTPELCALPAGGAGRVRWLYPREERRAEAADRLRDALGDHALVVDAEELPSLGLMDLTPAVRERLGGVVAVATSPRFPLPVPGFAYEHGGRTEDETAVPLATWG</sequence>
<dbReference type="InterPro" id="IPR017850">
    <property type="entry name" value="Alkaline_phosphatase_core_sf"/>
</dbReference>